<reference evidence="2" key="1">
    <citation type="submission" date="2020-02" db="EMBL/GenBank/DDBJ databases">
        <authorList>
            <person name="Meier V. D."/>
        </authorList>
    </citation>
    <scope>NUCLEOTIDE SEQUENCE</scope>
    <source>
        <strain evidence="2">AVDCRST_MAG93</strain>
    </source>
</reference>
<feature type="transmembrane region" description="Helical" evidence="1">
    <location>
        <begin position="203"/>
        <end position="224"/>
    </location>
</feature>
<accession>A0A6J4LIV9</accession>
<feature type="transmembrane region" description="Helical" evidence="1">
    <location>
        <begin position="270"/>
        <end position="293"/>
    </location>
</feature>
<keyword evidence="1" id="KW-0812">Transmembrane</keyword>
<dbReference type="AlphaFoldDB" id="A0A6J4LIV9"/>
<keyword evidence="1" id="KW-0472">Membrane</keyword>
<feature type="transmembrane region" description="Helical" evidence="1">
    <location>
        <begin position="378"/>
        <end position="402"/>
    </location>
</feature>
<evidence type="ECO:0008006" key="3">
    <source>
        <dbReference type="Google" id="ProtNLM"/>
    </source>
</evidence>
<evidence type="ECO:0000313" key="2">
    <source>
        <dbReference type="EMBL" id="CAA9331881.1"/>
    </source>
</evidence>
<organism evidence="2">
    <name type="scientific">uncultured Chloroflexia bacterium</name>
    <dbReference type="NCBI Taxonomy" id="1672391"/>
    <lineage>
        <taxon>Bacteria</taxon>
        <taxon>Bacillati</taxon>
        <taxon>Chloroflexota</taxon>
        <taxon>Chloroflexia</taxon>
        <taxon>environmental samples</taxon>
    </lineage>
</organism>
<keyword evidence="1" id="KW-1133">Transmembrane helix</keyword>
<sequence>ETIFAYKIFLVLHFLIGGGGTYAFARRMGLTAFPALFAATSFAFGPMFYAAITWDTAWGHILMFTPVAFLAVESALRSEAISARCGWSALAGLMVAQMYVASVPSFPYGIGLLAGWMVYRLVAEPIQAVGSRKTHLQRLMLIGMVTGVLAGGFVASALLPQLDFISQSPVAGGDYSNAEGGSYTSAASTRAVMLMSYLQEPRYASRMVFYGTPFVLMAMLGAFVSRRQFGAPFFAGSILLLFDLSTQESLIRPLLNLIPGMEQATGHRPLVASLWLALPMSMLAAAGAQWLLNSDKNLKTLLMRLAPFVLLAAIFVYVDVQLAGSTTLPKGLFPFMNDQEPFLGRWQLTAALLTTMAMLVPFLPLPTSALFWRPRLRIIATGLIYCFLLLLPLGVDIGTAIIHPQGTD</sequence>
<feature type="transmembrane region" description="Helical" evidence="1">
    <location>
        <begin position="139"/>
        <end position="159"/>
    </location>
</feature>
<name>A0A6J4LIV9_9CHLR</name>
<feature type="transmembrane region" description="Helical" evidence="1">
    <location>
        <begin position="6"/>
        <end position="25"/>
    </location>
</feature>
<gene>
    <name evidence="2" type="ORF">AVDCRST_MAG93-6232</name>
</gene>
<feature type="transmembrane region" description="Helical" evidence="1">
    <location>
        <begin position="106"/>
        <end position="123"/>
    </location>
</feature>
<feature type="transmembrane region" description="Helical" evidence="1">
    <location>
        <begin position="58"/>
        <end position="76"/>
    </location>
</feature>
<evidence type="ECO:0000256" key="1">
    <source>
        <dbReference type="SAM" id="Phobius"/>
    </source>
</evidence>
<feature type="non-terminal residue" evidence="2">
    <location>
        <position position="408"/>
    </location>
</feature>
<feature type="transmembrane region" description="Helical" evidence="1">
    <location>
        <begin position="344"/>
        <end position="366"/>
    </location>
</feature>
<feature type="non-terminal residue" evidence="2">
    <location>
        <position position="1"/>
    </location>
</feature>
<feature type="transmembrane region" description="Helical" evidence="1">
    <location>
        <begin position="32"/>
        <end position="52"/>
    </location>
</feature>
<feature type="transmembrane region" description="Helical" evidence="1">
    <location>
        <begin position="305"/>
        <end position="324"/>
    </location>
</feature>
<dbReference type="EMBL" id="CADCTR010002097">
    <property type="protein sequence ID" value="CAA9331881.1"/>
    <property type="molecule type" value="Genomic_DNA"/>
</dbReference>
<feature type="transmembrane region" description="Helical" evidence="1">
    <location>
        <begin position="231"/>
        <end position="250"/>
    </location>
</feature>
<proteinExistence type="predicted"/>
<protein>
    <recommendedName>
        <fullName evidence="3">Glycosyltransferase RgtA/B/C/D-like domain-containing protein</fullName>
    </recommendedName>
</protein>